<dbReference type="InterPro" id="IPR041083">
    <property type="entry name" value="AAA_lid_10"/>
</dbReference>
<dbReference type="Pfam" id="PF17872">
    <property type="entry name" value="AAA_lid_10"/>
    <property type="match status" value="1"/>
</dbReference>
<evidence type="ECO:0000259" key="15">
    <source>
        <dbReference type="PROSITE" id="PS51038"/>
    </source>
</evidence>
<dbReference type="PANTHER" id="PTHR10763:SF23">
    <property type="entry name" value="ORIGIN RECOGNITION COMPLEX SUBUNIT 1"/>
    <property type="match status" value="1"/>
</dbReference>
<dbReference type="InterPro" id="IPR027417">
    <property type="entry name" value="P-loop_NTPase"/>
</dbReference>
<dbReference type="GO" id="GO:0005664">
    <property type="term" value="C:nuclear origin of replication recognition complex"/>
    <property type="evidence" value="ECO:0007669"/>
    <property type="project" value="TreeGrafter"/>
</dbReference>
<evidence type="ECO:0000313" key="16">
    <source>
        <dbReference type="EMBL" id="NWQ62081.1"/>
    </source>
</evidence>
<evidence type="ECO:0000313" key="17">
    <source>
        <dbReference type="Proteomes" id="UP000556200"/>
    </source>
</evidence>
<evidence type="ECO:0000256" key="4">
    <source>
        <dbReference type="ARBA" id="ARBA00022553"/>
    </source>
</evidence>
<dbReference type="CDD" id="cd00009">
    <property type="entry name" value="AAA"/>
    <property type="match status" value="1"/>
</dbReference>
<feature type="region of interest" description="Disordered" evidence="14">
    <location>
        <begin position="392"/>
        <end position="477"/>
    </location>
</feature>
<comment type="subunit">
    <text evidence="12">Component of ORC, a complex composed of at least 6 subunits: ORC1, ORC2, ORC3, ORC4, ORC5 and ORC6. ORC is regulated in a cell-cycle dependent manner. It is sequentially assembled at the exit from anaphase of mitosis and disassembled as cells enter S phase. Interacts with CDC6 and KAT7/HBO1. Interacts with LRWD1 predominantly during the G1 phase and with less affinity during mitosis, when phosphorylated.</text>
</comment>
<feature type="compositionally biased region" description="Low complexity" evidence="14">
    <location>
        <begin position="426"/>
        <end position="459"/>
    </location>
</feature>
<gene>
    <name evidence="16" type="primary">Orc1</name>
    <name evidence="16" type="ORF">NEOCIN_R07629</name>
</gene>
<dbReference type="GO" id="GO:0033314">
    <property type="term" value="P:mitotic DNA replication checkpoint signaling"/>
    <property type="evidence" value="ECO:0007669"/>
    <property type="project" value="TreeGrafter"/>
</dbReference>
<comment type="subunit">
    <text evidence="13">ORC is composed of six subunits.</text>
</comment>
<dbReference type="FunFam" id="1.10.8.60:FF:000062">
    <property type="entry name" value="Origin recognition complex subunit 1"/>
    <property type="match status" value="1"/>
</dbReference>
<dbReference type="Proteomes" id="UP000556200">
    <property type="component" value="Unassembled WGS sequence"/>
</dbReference>
<dbReference type="EMBL" id="VYZA01000073">
    <property type="protein sequence ID" value="NWQ62081.1"/>
    <property type="molecule type" value="Genomic_DNA"/>
</dbReference>
<dbReference type="Gene3D" id="2.30.30.490">
    <property type="match status" value="1"/>
</dbReference>
<keyword evidence="6" id="KW-0479">Metal-binding</keyword>
<evidence type="ECO:0000256" key="9">
    <source>
        <dbReference type="ARBA" id="ARBA00022842"/>
    </source>
</evidence>
<evidence type="ECO:0000256" key="1">
    <source>
        <dbReference type="ARBA" id="ARBA00004123"/>
    </source>
</evidence>
<keyword evidence="8 13" id="KW-0067">ATP-binding</keyword>
<dbReference type="AlphaFoldDB" id="A0A7K4QLY6"/>
<keyword evidence="5 13" id="KW-0235">DNA replication</keyword>
<dbReference type="SUPFAM" id="SSF52540">
    <property type="entry name" value="P-loop containing nucleoside triphosphate hydrolases"/>
    <property type="match status" value="1"/>
</dbReference>
<comment type="caution">
    <text evidence="16">The sequence shown here is derived from an EMBL/GenBank/DDBJ whole genome shotgun (WGS) entry which is preliminary data.</text>
</comment>
<reference evidence="16 17" key="1">
    <citation type="submission" date="2019-09" db="EMBL/GenBank/DDBJ databases">
        <title>Bird 10,000 Genomes (B10K) Project - Family phase.</title>
        <authorList>
            <person name="Zhang G."/>
        </authorList>
    </citation>
    <scope>NUCLEOTIDE SEQUENCE [LARGE SCALE GENOMIC DNA]</scope>
    <source>
        <strain evidence="16">B10K-DU-004-15</strain>
        <tissue evidence="16">Mixed tissue sample</tissue>
    </source>
</reference>
<dbReference type="SMART" id="SM00382">
    <property type="entry name" value="AAA"/>
    <property type="match status" value="1"/>
</dbReference>
<dbReference type="InterPro" id="IPR003593">
    <property type="entry name" value="AAA+_ATPase"/>
</dbReference>
<dbReference type="GO" id="GO:0003688">
    <property type="term" value="F:DNA replication origin binding"/>
    <property type="evidence" value="ECO:0007669"/>
    <property type="project" value="TreeGrafter"/>
</dbReference>
<accession>A0A7K4QLY6</accession>
<organism evidence="16 17">
    <name type="scientific">Neopipo cinnamomea</name>
    <dbReference type="NCBI Taxonomy" id="456388"/>
    <lineage>
        <taxon>Eukaryota</taxon>
        <taxon>Metazoa</taxon>
        <taxon>Chordata</taxon>
        <taxon>Craniata</taxon>
        <taxon>Vertebrata</taxon>
        <taxon>Euteleostomi</taxon>
        <taxon>Archelosauria</taxon>
        <taxon>Archosauria</taxon>
        <taxon>Dinosauria</taxon>
        <taxon>Saurischia</taxon>
        <taxon>Theropoda</taxon>
        <taxon>Coelurosauria</taxon>
        <taxon>Aves</taxon>
        <taxon>Neognathae</taxon>
        <taxon>Neoaves</taxon>
        <taxon>Telluraves</taxon>
        <taxon>Australaves</taxon>
        <taxon>Passeriformes</taxon>
        <taxon>Tyrannidae</taxon>
        <taxon>Neopipo</taxon>
    </lineage>
</organism>
<dbReference type="InterPro" id="IPR003959">
    <property type="entry name" value="ATPase_AAA_core"/>
</dbReference>
<feature type="region of interest" description="Disordered" evidence="14">
    <location>
        <begin position="207"/>
        <end position="258"/>
    </location>
</feature>
<evidence type="ECO:0000256" key="7">
    <source>
        <dbReference type="ARBA" id="ARBA00022741"/>
    </source>
</evidence>
<evidence type="ECO:0000256" key="2">
    <source>
        <dbReference type="ARBA" id="ARBA00008398"/>
    </source>
</evidence>
<dbReference type="GO" id="GO:0005524">
    <property type="term" value="F:ATP binding"/>
    <property type="evidence" value="ECO:0007669"/>
    <property type="project" value="UniProtKB-KW"/>
</dbReference>
<comment type="similarity">
    <text evidence="2 13">Belongs to the ORC1 family.</text>
</comment>
<feature type="compositionally biased region" description="Low complexity" evidence="14">
    <location>
        <begin position="218"/>
        <end position="227"/>
    </location>
</feature>
<dbReference type="Pfam" id="PF01426">
    <property type="entry name" value="BAH"/>
    <property type="match status" value="1"/>
</dbReference>
<proteinExistence type="inferred from homology"/>
<evidence type="ECO:0000256" key="14">
    <source>
        <dbReference type="SAM" id="MobiDB-lite"/>
    </source>
</evidence>
<comment type="function">
    <text evidence="13">Component of the origin recognition complex (ORC) that binds origins of replication. DNA-binding is ATP-dependent, however specific DNA sequences that define origins of replication have not been identified so far. ORC is required to assemble the pre-replication complex necessary to initiate DNA replication.</text>
</comment>
<dbReference type="InterPro" id="IPR001025">
    <property type="entry name" value="BAH_dom"/>
</dbReference>
<dbReference type="GO" id="GO:0016887">
    <property type="term" value="F:ATP hydrolysis activity"/>
    <property type="evidence" value="ECO:0007669"/>
    <property type="project" value="InterPro"/>
</dbReference>
<keyword evidence="4" id="KW-0597">Phosphoprotein</keyword>
<dbReference type="Pfam" id="PF00004">
    <property type="entry name" value="AAA"/>
    <property type="match status" value="1"/>
</dbReference>
<dbReference type="InterPro" id="IPR036390">
    <property type="entry name" value="WH_DNA-bd_sf"/>
</dbReference>
<dbReference type="SMART" id="SM01074">
    <property type="entry name" value="Cdc6_C"/>
    <property type="match status" value="1"/>
</dbReference>
<dbReference type="SUPFAM" id="SSF46785">
    <property type="entry name" value="Winged helix' DNA-binding domain"/>
    <property type="match status" value="1"/>
</dbReference>
<feature type="region of interest" description="Disordered" evidence="14">
    <location>
        <begin position="293"/>
        <end position="320"/>
    </location>
</feature>
<dbReference type="InterPro" id="IPR050311">
    <property type="entry name" value="ORC1/CDC6"/>
</dbReference>
<keyword evidence="10 13" id="KW-0238">DNA-binding</keyword>
<dbReference type="InterPro" id="IPR043151">
    <property type="entry name" value="BAH_sf"/>
</dbReference>
<keyword evidence="7 13" id="KW-0547">Nucleotide-binding</keyword>
<name>A0A7K4QLY6_9TYRA</name>
<keyword evidence="9" id="KW-0460">Magnesium</keyword>
<protein>
    <recommendedName>
        <fullName evidence="3 13">Origin recognition complex subunit 1</fullName>
    </recommendedName>
</protein>
<dbReference type="PANTHER" id="PTHR10763">
    <property type="entry name" value="CELL DIVISION CONTROL PROTEIN 6-RELATED"/>
    <property type="match status" value="1"/>
</dbReference>
<dbReference type="GO" id="GO:0003682">
    <property type="term" value="F:chromatin binding"/>
    <property type="evidence" value="ECO:0007669"/>
    <property type="project" value="InterPro"/>
</dbReference>
<evidence type="ECO:0000256" key="8">
    <source>
        <dbReference type="ARBA" id="ARBA00022840"/>
    </source>
</evidence>
<evidence type="ECO:0000256" key="6">
    <source>
        <dbReference type="ARBA" id="ARBA00022723"/>
    </source>
</evidence>
<feature type="non-terminal residue" evidence="16">
    <location>
        <position position="1"/>
    </location>
</feature>
<feature type="non-terminal residue" evidence="16">
    <location>
        <position position="852"/>
    </location>
</feature>
<evidence type="ECO:0000256" key="13">
    <source>
        <dbReference type="RuleBase" id="RU365058"/>
    </source>
</evidence>
<evidence type="ECO:0000256" key="5">
    <source>
        <dbReference type="ARBA" id="ARBA00022705"/>
    </source>
</evidence>
<comment type="subcellular location">
    <subcellularLocation>
        <location evidence="1 13">Nucleus</location>
    </subcellularLocation>
</comment>
<dbReference type="InterPro" id="IPR015163">
    <property type="entry name" value="Cdc6_C"/>
</dbReference>
<dbReference type="CDD" id="cd08768">
    <property type="entry name" value="Cdc6_C"/>
    <property type="match status" value="1"/>
</dbReference>
<dbReference type="Gene3D" id="3.40.50.300">
    <property type="entry name" value="P-loop containing nucleotide triphosphate hydrolases"/>
    <property type="match status" value="1"/>
</dbReference>
<dbReference type="Pfam" id="PF09079">
    <property type="entry name" value="WHD_Cdc6"/>
    <property type="match status" value="1"/>
</dbReference>
<keyword evidence="11 13" id="KW-0539">Nucleus</keyword>
<dbReference type="PROSITE" id="PS51038">
    <property type="entry name" value="BAH"/>
    <property type="match status" value="1"/>
</dbReference>
<dbReference type="FunFam" id="2.30.30.490:FF:000010">
    <property type="entry name" value="Origin recognition complex subunit 1"/>
    <property type="match status" value="1"/>
</dbReference>
<keyword evidence="17" id="KW-1185">Reference proteome</keyword>
<sequence>MNTRQQSKLIYSWYGKPMSSDRKLRTSQYKGIIITSESSRTETCIQLGDFVLVEGVNADRPYVAQLLDLYEDGAQHKRAVVQWFCHIGEIPQNKRKLLKREVSPQEVFFEQVLGYDTDIDAQTIIKSIMVIPLHPGEELPITLNKEQTFYVKQSWDGKCFKALSPDIFSKLKAKKEKGSTLDSSEPFIPSDILTPLKKETESVVRSATKPKSAELGIQSKHSASKSSFSKERQSQRAASDIKTPTARKKLELSSPTRSKGRLLGSEVLDLLDDDRDAIAPLESAATKRKVTFTRDVLGPPPKVPCSRDKSQSESDTAEPCQRFSDTIRLSPYTKARDFSEKAKTLHVEDDTISLVGHQKRDTQSPVLTPRSRRTCAQRTSALIAQHISVLNQENDLSSSDSSYSSSSEEEEEDDVPCTPEKKTKSSRTFSTPKSSSKSSVHTPAKTPKKTPLPGTPKTPRNATPEIPRRSNAAQQPASVLEEARLRLHVSAVPESLPCREEEFQDIYNFVESKLTDGTGGCMYISGVPGTGKTATVHEVIHCLQRAAENDELPSFQLVEINGMKLTDPHQTYVQILELLTGQKVTATHAAVLLAKLFSTPGPKRKTTVLIVDELDLLWTRKQNVMYNLFDWPTQKHSKLIILAIANTMDLPERIMMNRVASRLGLTRMAFQPYTYKQLQHIISSRLKGVKAFEEDAIQLVCRKVAALSGDARRCLDICRRATEICELAKQKRSPEIVGMAHVTEAIDEMFSSPYINAIRNASLHEQIFLKAILAEFRRAGVEEATVQQVYHHHMALCRIEGMQRPTVSEMMAICSRLGASRLLLVEASNKYLHMRVRLNLSQDDVLYALKEE</sequence>
<dbReference type="SMART" id="SM00439">
    <property type="entry name" value="BAH"/>
    <property type="match status" value="1"/>
</dbReference>
<dbReference type="Gene3D" id="1.10.8.60">
    <property type="match status" value="1"/>
</dbReference>
<evidence type="ECO:0000256" key="3">
    <source>
        <dbReference type="ARBA" id="ARBA00019081"/>
    </source>
</evidence>
<evidence type="ECO:0000256" key="11">
    <source>
        <dbReference type="ARBA" id="ARBA00023242"/>
    </source>
</evidence>
<feature type="domain" description="BAH" evidence="15">
    <location>
        <begin position="43"/>
        <end position="166"/>
    </location>
</feature>
<dbReference type="GO" id="GO:0046872">
    <property type="term" value="F:metal ion binding"/>
    <property type="evidence" value="ECO:0007669"/>
    <property type="project" value="UniProtKB-KW"/>
</dbReference>
<dbReference type="FunFam" id="3.40.50.300:FF:000199">
    <property type="entry name" value="Origin recognition complex subunit 1"/>
    <property type="match status" value="1"/>
</dbReference>
<dbReference type="GO" id="GO:0006270">
    <property type="term" value="P:DNA replication initiation"/>
    <property type="evidence" value="ECO:0007669"/>
    <property type="project" value="TreeGrafter"/>
</dbReference>
<feature type="compositionally biased region" description="Low complexity" evidence="14">
    <location>
        <begin position="397"/>
        <end position="406"/>
    </location>
</feature>
<evidence type="ECO:0000256" key="10">
    <source>
        <dbReference type="ARBA" id="ARBA00023125"/>
    </source>
</evidence>
<evidence type="ECO:0000256" key="12">
    <source>
        <dbReference type="ARBA" id="ARBA00046605"/>
    </source>
</evidence>